<reference evidence="1" key="1">
    <citation type="journal article" date="2021" name="PeerJ">
        <title>Extensive microbial diversity within the chicken gut microbiome revealed by metagenomics and culture.</title>
        <authorList>
            <person name="Gilroy R."/>
            <person name="Ravi A."/>
            <person name="Getino M."/>
            <person name="Pursley I."/>
            <person name="Horton D.L."/>
            <person name="Alikhan N.F."/>
            <person name="Baker D."/>
            <person name="Gharbi K."/>
            <person name="Hall N."/>
            <person name="Watson M."/>
            <person name="Adriaenssens E.M."/>
            <person name="Foster-Nyarko E."/>
            <person name="Jarju S."/>
            <person name="Secka A."/>
            <person name="Antonio M."/>
            <person name="Oren A."/>
            <person name="Chaudhuri R.R."/>
            <person name="La Ragione R."/>
            <person name="Hildebrand F."/>
            <person name="Pallen M.J."/>
        </authorList>
    </citation>
    <scope>NUCLEOTIDE SEQUENCE</scope>
    <source>
        <strain evidence="1">2189</strain>
    </source>
</reference>
<gene>
    <name evidence="1" type="ORF">H9851_00635</name>
</gene>
<evidence type="ECO:0000313" key="1">
    <source>
        <dbReference type="EMBL" id="HIX49777.1"/>
    </source>
</evidence>
<name>A0A9D2ATJ7_9FIRM</name>
<sequence length="130" mass="14826">MQACQSADASKRAARPCRRTCSPERAKGRSPIENSPWVCAHCTNLFLCSFGKKQYKFSKKVNNAHYNCVKCSSKKIIYEKLKKIAQNFKKALYKMQNQWYNGIGSVYFLVSAVAYGQNEKVWGGRSARKI</sequence>
<proteinExistence type="predicted"/>
<comment type="caution">
    <text evidence="1">The sequence shown here is derived from an EMBL/GenBank/DDBJ whole genome shotgun (WGS) entry which is preliminary data.</text>
</comment>
<reference evidence="1" key="2">
    <citation type="submission" date="2021-04" db="EMBL/GenBank/DDBJ databases">
        <authorList>
            <person name="Gilroy R."/>
        </authorList>
    </citation>
    <scope>NUCLEOTIDE SEQUENCE</scope>
    <source>
        <strain evidence="1">2189</strain>
    </source>
</reference>
<protein>
    <submittedName>
        <fullName evidence="1">Uncharacterized protein</fullName>
    </submittedName>
</protein>
<dbReference type="EMBL" id="DXEW01000004">
    <property type="protein sequence ID" value="HIX49777.1"/>
    <property type="molecule type" value="Genomic_DNA"/>
</dbReference>
<dbReference type="AlphaFoldDB" id="A0A9D2ATJ7"/>
<dbReference type="Proteomes" id="UP000886847">
    <property type="component" value="Unassembled WGS sequence"/>
</dbReference>
<evidence type="ECO:0000313" key="2">
    <source>
        <dbReference type="Proteomes" id="UP000886847"/>
    </source>
</evidence>
<accession>A0A9D2ATJ7</accession>
<organism evidence="1 2">
    <name type="scientific">Candidatus Borkfalkia faecavium</name>
    <dbReference type="NCBI Taxonomy" id="2838508"/>
    <lineage>
        <taxon>Bacteria</taxon>
        <taxon>Bacillati</taxon>
        <taxon>Bacillota</taxon>
        <taxon>Clostridia</taxon>
        <taxon>Christensenellales</taxon>
        <taxon>Christensenellaceae</taxon>
        <taxon>Candidatus Borkfalkia</taxon>
    </lineage>
</organism>